<dbReference type="EMBL" id="SNZH01000001">
    <property type="protein sequence ID" value="TDR48796.1"/>
    <property type="molecule type" value="Genomic_DNA"/>
</dbReference>
<dbReference type="InterPro" id="IPR052173">
    <property type="entry name" value="Beta-lactam_resp_regulator"/>
</dbReference>
<name>A0A4V3DNL1_9GAMM</name>
<proteinExistence type="predicted"/>
<dbReference type="PANTHER" id="PTHR34978">
    <property type="entry name" value="POSSIBLE SENSOR-TRANSDUCER PROTEIN BLAR"/>
    <property type="match status" value="1"/>
</dbReference>
<evidence type="ECO:0000259" key="2">
    <source>
        <dbReference type="Pfam" id="PF05569"/>
    </source>
</evidence>
<dbReference type="Proteomes" id="UP000295293">
    <property type="component" value="Unassembled WGS sequence"/>
</dbReference>
<feature type="domain" description="Peptidase M56" evidence="2">
    <location>
        <begin position="6"/>
        <end position="259"/>
    </location>
</feature>
<evidence type="ECO:0000313" key="4">
    <source>
        <dbReference type="Proteomes" id="UP000295293"/>
    </source>
</evidence>
<dbReference type="AlphaFoldDB" id="A0A4V3DNL1"/>
<dbReference type="Pfam" id="PF05569">
    <property type="entry name" value="Peptidase_M56"/>
    <property type="match status" value="1"/>
</dbReference>
<keyword evidence="1" id="KW-0812">Transmembrane</keyword>
<dbReference type="OrthoDB" id="1628901at2"/>
<feature type="transmembrane region" description="Helical" evidence="1">
    <location>
        <begin position="32"/>
        <end position="52"/>
    </location>
</feature>
<dbReference type="PANTHER" id="PTHR34978:SF3">
    <property type="entry name" value="SLR0241 PROTEIN"/>
    <property type="match status" value="1"/>
</dbReference>
<sequence length="424" mass="45381">MSAELLLAASLGSSAALVLVMAVRRPLHHIAGAGAAYALWIAVPLAALAAALPSAGTRLSLPPLALHSVVAAPVAALPSAPLATTGSFGFWIWLAGCVALLALQALQQWLFIRSVSDCTWRGRIGTASTEPCVSGLWRPSILLPRDFRRRYDRRERRLVLAHEIAHLRRGDVYANALAALLRALFWFNPLLHIAVPRFRLDQELACDARVLARFPEARRCYAGAMLKTQLGGTALRDGPGPLGCGWFSHHPLKERIGMLHNPQIKKIRRRLGAVATGLLIAACAGLAWAAKPAASIAANAAAKDGQYVDAALTLRIGDGVEQRFRMINRFGESFLVTSTEPGANWEAHFIATAASTDSIRLATRLLRNGERVATPELLLHDGESGAIALDGAAGQGALVLDVVLRRSDSPQPQDGPAAYEPARH</sequence>
<dbReference type="RefSeq" id="WP_133816903.1">
    <property type="nucleotide sequence ID" value="NZ_SNZH01000001.1"/>
</dbReference>
<dbReference type="InterPro" id="IPR008756">
    <property type="entry name" value="Peptidase_M56"/>
</dbReference>
<reference evidence="3 4" key="1">
    <citation type="submission" date="2019-03" db="EMBL/GenBank/DDBJ databases">
        <title>Genomic Encyclopedia of Type Strains, Phase IV (KMG-IV): sequencing the most valuable type-strain genomes for metagenomic binning, comparative biology and taxonomic classification.</title>
        <authorList>
            <person name="Goeker M."/>
        </authorList>
    </citation>
    <scope>NUCLEOTIDE SEQUENCE [LARGE SCALE GENOMIC DNA]</scope>
    <source>
        <strain evidence="3 4">DSM 21667</strain>
    </source>
</reference>
<gene>
    <name evidence="3" type="ORF">DFR29_101420</name>
</gene>
<evidence type="ECO:0000256" key="1">
    <source>
        <dbReference type="SAM" id="Phobius"/>
    </source>
</evidence>
<organism evidence="3 4">
    <name type="scientific">Tahibacter aquaticus</name>
    <dbReference type="NCBI Taxonomy" id="520092"/>
    <lineage>
        <taxon>Bacteria</taxon>
        <taxon>Pseudomonadati</taxon>
        <taxon>Pseudomonadota</taxon>
        <taxon>Gammaproteobacteria</taxon>
        <taxon>Lysobacterales</taxon>
        <taxon>Rhodanobacteraceae</taxon>
        <taxon>Tahibacter</taxon>
    </lineage>
</organism>
<feature type="transmembrane region" description="Helical" evidence="1">
    <location>
        <begin position="90"/>
        <end position="112"/>
    </location>
</feature>
<protein>
    <submittedName>
        <fullName evidence="3">Beta-lactamase regulating signal transducer with metallopeptidase domain</fullName>
    </submittedName>
</protein>
<dbReference type="CDD" id="cd07341">
    <property type="entry name" value="M56_BlaR1_MecR1_like"/>
    <property type="match status" value="1"/>
</dbReference>
<keyword evidence="1" id="KW-1133">Transmembrane helix</keyword>
<keyword evidence="1" id="KW-0472">Membrane</keyword>
<comment type="caution">
    <text evidence="3">The sequence shown here is derived from an EMBL/GenBank/DDBJ whole genome shotgun (WGS) entry which is preliminary data.</text>
</comment>
<keyword evidence="4" id="KW-1185">Reference proteome</keyword>
<accession>A0A4V3DNL1</accession>
<feature type="transmembrane region" description="Helical" evidence="1">
    <location>
        <begin position="271"/>
        <end position="290"/>
    </location>
</feature>
<evidence type="ECO:0000313" key="3">
    <source>
        <dbReference type="EMBL" id="TDR48796.1"/>
    </source>
</evidence>